<dbReference type="Pfam" id="PF00364">
    <property type="entry name" value="Biotin_lipoyl"/>
    <property type="match status" value="1"/>
</dbReference>
<reference evidence="2 3" key="1">
    <citation type="submission" date="2019-01" db="EMBL/GenBank/DDBJ databases">
        <title>Draft Genome Sequences of Helcococcus ovis Strains Isolated from the Uterus and Vagina of Dairy Cows with Metritis.</title>
        <authorList>
            <person name="Cunha F."/>
            <person name="Jeon S.J."/>
            <person name="Kutzer P."/>
            <person name="Galvao K.N."/>
        </authorList>
    </citation>
    <scope>NUCLEOTIDE SEQUENCE [LARGE SCALE GENOMIC DNA]</scope>
    <source>
        <strain evidence="2 3">KG-37</strain>
    </source>
</reference>
<feature type="domain" description="Lipoyl-binding" evidence="1">
    <location>
        <begin position="30"/>
        <end position="63"/>
    </location>
</feature>
<evidence type="ECO:0000313" key="3">
    <source>
        <dbReference type="Proteomes" id="UP000297454"/>
    </source>
</evidence>
<dbReference type="Proteomes" id="UP000297454">
    <property type="component" value="Unassembled WGS sequence"/>
</dbReference>
<protein>
    <submittedName>
        <fullName evidence="2">Biotin/lipoyl-binding protein</fullName>
    </submittedName>
</protein>
<proteinExistence type="predicted"/>
<dbReference type="SUPFAM" id="SSF51230">
    <property type="entry name" value="Single hybrid motif"/>
    <property type="match status" value="1"/>
</dbReference>
<name>A0A4R9C3U5_9FIRM</name>
<evidence type="ECO:0000259" key="1">
    <source>
        <dbReference type="Pfam" id="PF00364"/>
    </source>
</evidence>
<evidence type="ECO:0000313" key="2">
    <source>
        <dbReference type="EMBL" id="TFF67009.1"/>
    </source>
</evidence>
<dbReference type="InterPro" id="IPR011053">
    <property type="entry name" value="Single_hybrid_motif"/>
</dbReference>
<dbReference type="Gene3D" id="2.40.50.100">
    <property type="match status" value="1"/>
</dbReference>
<dbReference type="EMBL" id="SCFR01000005">
    <property type="protein sequence ID" value="TFF67009.1"/>
    <property type="molecule type" value="Genomic_DNA"/>
</dbReference>
<dbReference type="InterPro" id="IPR000089">
    <property type="entry name" value="Biotin_lipoyl"/>
</dbReference>
<accession>A0A4R9C3U5</accession>
<sequence length="103" mass="11788">MFFLFTSILSVFASSKIKKNYIVKANGQIADKKISYISLNVNGTIKEIMVNEGTHVKKGDVIFLVSNGEENIQRKEFGKILQDNKPKKELLEKFRLSLDKKHN</sequence>
<comment type="caution">
    <text evidence="2">The sequence shown here is derived from an EMBL/GenBank/DDBJ whole genome shotgun (WGS) entry which is preliminary data.</text>
</comment>
<dbReference type="AlphaFoldDB" id="A0A4R9C3U5"/>
<organism evidence="2 3">
    <name type="scientific">Helcococcus ovis</name>
    <dbReference type="NCBI Taxonomy" id="72026"/>
    <lineage>
        <taxon>Bacteria</taxon>
        <taxon>Bacillati</taxon>
        <taxon>Bacillota</taxon>
        <taxon>Tissierellia</taxon>
        <taxon>Tissierellales</taxon>
        <taxon>Peptoniphilaceae</taxon>
        <taxon>Helcococcus</taxon>
    </lineage>
</organism>
<keyword evidence="3" id="KW-1185">Reference proteome</keyword>
<gene>
    <name evidence="2" type="ORF">EQF91_02465</name>
</gene>